<organism evidence="2 3">
    <name type="scientific">Cryomyces minteri</name>
    <dbReference type="NCBI Taxonomy" id="331657"/>
    <lineage>
        <taxon>Eukaryota</taxon>
        <taxon>Fungi</taxon>
        <taxon>Dikarya</taxon>
        <taxon>Ascomycota</taxon>
        <taxon>Pezizomycotina</taxon>
        <taxon>Dothideomycetes</taxon>
        <taxon>Dothideomycetes incertae sedis</taxon>
        <taxon>Cryomyces</taxon>
    </lineage>
</organism>
<dbReference type="PANTHER" id="PTHR39599:SF1">
    <property type="entry name" value="GPI-ANCHORED PROTEIN (EUROFUNG)"/>
    <property type="match status" value="1"/>
</dbReference>
<keyword evidence="1" id="KW-0732">Signal</keyword>
<dbReference type="OrthoDB" id="5410926at2759"/>
<accession>A0A4U0XE85</accession>
<dbReference type="STRING" id="331657.A0A4U0XE85"/>
<feature type="signal peptide" evidence="1">
    <location>
        <begin position="1"/>
        <end position="19"/>
    </location>
</feature>
<evidence type="ECO:0000256" key="1">
    <source>
        <dbReference type="SAM" id="SignalP"/>
    </source>
</evidence>
<evidence type="ECO:0000313" key="2">
    <source>
        <dbReference type="EMBL" id="TKA75204.1"/>
    </source>
</evidence>
<gene>
    <name evidence="2" type="ORF">B0A49_02402</name>
</gene>
<proteinExistence type="predicted"/>
<name>A0A4U0XE85_9PEZI</name>
<dbReference type="PANTHER" id="PTHR39599">
    <property type="entry name" value="GPI-ANCHORED PROTEIN (EUROFUNG)-RELATED-RELATED"/>
    <property type="match status" value="1"/>
</dbReference>
<dbReference type="EMBL" id="NAJN01000306">
    <property type="protein sequence ID" value="TKA75204.1"/>
    <property type="molecule type" value="Genomic_DNA"/>
</dbReference>
<dbReference type="SUPFAM" id="SSF48403">
    <property type="entry name" value="Ankyrin repeat"/>
    <property type="match status" value="1"/>
</dbReference>
<dbReference type="InterPro" id="IPR036770">
    <property type="entry name" value="Ankyrin_rpt-contain_sf"/>
</dbReference>
<keyword evidence="3" id="KW-1185">Reference proteome</keyword>
<protein>
    <submittedName>
        <fullName evidence="2">Uncharacterized protein</fullName>
    </submittedName>
</protein>
<comment type="caution">
    <text evidence="2">The sequence shown here is derived from an EMBL/GenBank/DDBJ whole genome shotgun (WGS) entry which is preliminary data.</text>
</comment>
<evidence type="ECO:0000313" key="3">
    <source>
        <dbReference type="Proteomes" id="UP000308768"/>
    </source>
</evidence>
<dbReference type="Proteomes" id="UP000308768">
    <property type="component" value="Unassembled WGS sequence"/>
</dbReference>
<feature type="chain" id="PRO_5020294256" evidence="1">
    <location>
        <begin position="20"/>
        <end position="194"/>
    </location>
</feature>
<reference evidence="2 3" key="1">
    <citation type="submission" date="2017-03" db="EMBL/GenBank/DDBJ databases">
        <title>Genomes of endolithic fungi from Antarctica.</title>
        <authorList>
            <person name="Coleine C."/>
            <person name="Masonjones S."/>
            <person name="Stajich J.E."/>
        </authorList>
    </citation>
    <scope>NUCLEOTIDE SEQUENCE [LARGE SCALE GENOMIC DNA]</scope>
    <source>
        <strain evidence="2 3">CCFEE 5187</strain>
    </source>
</reference>
<sequence>MRTSILLLLFSILYTFALAKSNSAFAPFFAPFFDSDTPAVIQSNETIAHELLKRQTPSNACPSTYKSCSGLGAPGLCCPGNTNCSPDMAGHVACCPSGAACTGTIGAVNTGGTTPTSSGLAGVVTSTTTTSAGNGLVLATIAEGHGDTVVLLLKAGAETDKRDSDGKLAIDLAPDPKIRSFIIQSAEREGIELS</sequence>
<dbReference type="AlphaFoldDB" id="A0A4U0XE85"/>
<dbReference type="Gene3D" id="1.25.40.20">
    <property type="entry name" value="Ankyrin repeat-containing domain"/>
    <property type="match status" value="1"/>
</dbReference>